<organism evidence="2 3">
    <name type="scientific">Ascobolus immersus RN42</name>
    <dbReference type="NCBI Taxonomy" id="1160509"/>
    <lineage>
        <taxon>Eukaryota</taxon>
        <taxon>Fungi</taxon>
        <taxon>Dikarya</taxon>
        <taxon>Ascomycota</taxon>
        <taxon>Pezizomycotina</taxon>
        <taxon>Pezizomycetes</taxon>
        <taxon>Pezizales</taxon>
        <taxon>Ascobolaceae</taxon>
        <taxon>Ascobolus</taxon>
    </lineage>
</organism>
<gene>
    <name evidence="2" type="ORF">BJ508DRAFT_60455</name>
</gene>
<evidence type="ECO:0000256" key="1">
    <source>
        <dbReference type="SAM" id="Phobius"/>
    </source>
</evidence>
<dbReference type="EMBL" id="ML119646">
    <property type="protein sequence ID" value="RPA87468.1"/>
    <property type="molecule type" value="Genomic_DNA"/>
</dbReference>
<evidence type="ECO:0000313" key="2">
    <source>
        <dbReference type="EMBL" id="RPA87468.1"/>
    </source>
</evidence>
<feature type="transmembrane region" description="Helical" evidence="1">
    <location>
        <begin position="28"/>
        <end position="47"/>
    </location>
</feature>
<name>A0A3N4IRU9_ASCIM</name>
<protein>
    <submittedName>
        <fullName evidence="2">Uncharacterized protein</fullName>
    </submittedName>
</protein>
<sequence length="129" mass="14952">MLLVSSSNGGSWSFFPCRSIFRAILPHFLPHLSHIYFLSRIFLFFLLRLSRMRRIATLPSYKQSHYTFKIPTQCTFSLFIPSIIPPFSCVITLPSHSVTPSVCSLIHSLRHRVRSSSSSLTVRILFYHY</sequence>
<reference evidence="2 3" key="1">
    <citation type="journal article" date="2018" name="Nat. Ecol. Evol.">
        <title>Pezizomycetes genomes reveal the molecular basis of ectomycorrhizal truffle lifestyle.</title>
        <authorList>
            <person name="Murat C."/>
            <person name="Payen T."/>
            <person name="Noel B."/>
            <person name="Kuo A."/>
            <person name="Morin E."/>
            <person name="Chen J."/>
            <person name="Kohler A."/>
            <person name="Krizsan K."/>
            <person name="Balestrini R."/>
            <person name="Da Silva C."/>
            <person name="Montanini B."/>
            <person name="Hainaut M."/>
            <person name="Levati E."/>
            <person name="Barry K.W."/>
            <person name="Belfiori B."/>
            <person name="Cichocki N."/>
            <person name="Clum A."/>
            <person name="Dockter R.B."/>
            <person name="Fauchery L."/>
            <person name="Guy J."/>
            <person name="Iotti M."/>
            <person name="Le Tacon F."/>
            <person name="Lindquist E.A."/>
            <person name="Lipzen A."/>
            <person name="Malagnac F."/>
            <person name="Mello A."/>
            <person name="Molinier V."/>
            <person name="Miyauchi S."/>
            <person name="Poulain J."/>
            <person name="Riccioni C."/>
            <person name="Rubini A."/>
            <person name="Sitrit Y."/>
            <person name="Splivallo R."/>
            <person name="Traeger S."/>
            <person name="Wang M."/>
            <person name="Zifcakova L."/>
            <person name="Wipf D."/>
            <person name="Zambonelli A."/>
            <person name="Paolocci F."/>
            <person name="Nowrousian M."/>
            <person name="Ottonello S."/>
            <person name="Baldrian P."/>
            <person name="Spatafora J.W."/>
            <person name="Henrissat B."/>
            <person name="Nagy L.G."/>
            <person name="Aury J.M."/>
            <person name="Wincker P."/>
            <person name="Grigoriev I.V."/>
            <person name="Bonfante P."/>
            <person name="Martin F.M."/>
        </authorList>
    </citation>
    <scope>NUCLEOTIDE SEQUENCE [LARGE SCALE GENOMIC DNA]</scope>
    <source>
        <strain evidence="2 3">RN42</strain>
    </source>
</reference>
<keyword evidence="1" id="KW-0812">Transmembrane</keyword>
<keyword evidence="1" id="KW-1133">Transmembrane helix</keyword>
<keyword evidence="1" id="KW-0472">Membrane</keyword>
<dbReference type="AlphaFoldDB" id="A0A3N4IRU9"/>
<accession>A0A3N4IRU9</accession>
<proteinExistence type="predicted"/>
<dbReference type="Proteomes" id="UP000275078">
    <property type="component" value="Unassembled WGS sequence"/>
</dbReference>
<keyword evidence="3" id="KW-1185">Reference proteome</keyword>
<evidence type="ECO:0000313" key="3">
    <source>
        <dbReference type="Proteomes" id="UP000275078"/>
    </source>
</evidence>